<keyword evidence="3" id="KW-1185">Reference proteome</keyword>
<dbReference type="InterPro" id="IPR053225">
    <property type="entry name" value="Acyl-CoA_N-acyltransferase"/>
</dbReference>
<dbReference type="GeneID" id="81437200"/>
<evidence type="ECO:0000313" key="2">
    <source>
        <dbReference type="EMBL" id="KAJ5377683.1"/>
    </source>
</evidence>
<dbReference type="AlphaFoldDB" id="A0A9W9SJW6"/>
<dbReference type="Gene3D" id="3.40.630.30">
    <property type="match status" value="1"/>
</dbReference>
<proteinExistence type="predicted"/>
<reference evidence="2" key="2">
    <citation type="journal article" date="2023" name="IMA Fungus">
        <title>Comparative genomic study of the Penicillium genus elucidates a diverse pangenome and 15 lateral gene transfer events.</title>
        <authorList>
            <person name="Petersen C."/>
            <person name="Sorensen T."/>
            <person name="Nielsen M.R."/>
            <person name="Sondergaard T.E."/>
            <person name="Sorensen J.L."/>
            <person name="Fitzpatrick D.A."/>
            <person name="Frisvad J.C."/>
            <person name="Nielsen K.L."/>
        </authorList>
    </citation>
    <scope>NUCLEOTIDE SEQUENCE</scope>
    <source>
        <strain evidence="2">IBT 29864</strain>
    </source>
</reference>
<feature type="region of interest" description="Disordered" evidence="1">
    <location>
        <begin position="53"/>
        <end position="72"/>
    </location>
</feature>
<feature type="compositionally biased region" description="Low complexity" evidence="1">
    <location>
        <begin position="125"/>
        <end position="142"/>
    </location>
</feature>
<dbReference type="SUPFAM" id="SSF55729">
    <property type="entry name" value="Acyl-CoA N-acyltransferases (Nat)"/>
    <property type="match status" value="1"/>
</dbReference>
<dbReference type="Proteomes" id="UP001147782">
    <property type="component" value="Unassembled WGS sequence"/>
</dbReference>
<dbReference type="PANTHER" id="PTHR20958:SF6">
    <property type="entry name" value="GLYCINE N-ACYLTRANSFERASE-LIKE PROTEIN"/>
    <property type="match status" value="1"/>
</dbReference>
<dbReference type="EMBL" id="JAPZBS010000004">
    <property type="protein sequence ID" value="KAJ5377683.1"/>
    <property type="molecule type" value="Genomic_DNA"/>
</dbReference>
<feature type="compositionally biased region" description="Low complexity" evidence="1">
    <location>
        <begin position="55"/>
        <end position="72"/>
    </location>
</feature>
<dbReference type="RefSeq" id="XP_056556546.1">
    <property type="nucleotide sequence ID" value="XM_056698021.1"/>
</dbReference>
<protein>
    <recommendedName>
        <fullName evidence="4">FR47-like domain-containing protein</fullName>
    </recommendedName>
</protein>
<organism evidence="2 3">
    <name type="scientific">Penicillium cataractarum</name>
    <dbReference type="NCBI Taxonomy" id="2100454"/>
    <lineage>
        <taxon>Eukaryota</taxon>
        <taxon>Fungi</taxon>
        <taxon>Dikarya</taxon>
        <taxon>Ascomycota</taxon>
        <taxon>Pezizomycotina</taxon>
        <taxon>Eurotiomycetes</taxon>
        <taxon>Eurotiomycetidae</taxon>
        <taxon>Eurotiales</taxon>
        <taxon>Aspergillaceae</taxon>
        <taxon>Penicillium</taxon>
    </lineage>
</organism>
<gene>
    <name evidence="2" type="ORF">N7496_005092</name>
</gene>
<evidence type="ECO:0000256" key="1">
    <source>
        <dbReference type="SAM" id="MobiDB-lite"/>
    </source>
</evidence>
<accession>A0A9W9SJW6</accession>
<reference evidence="2" key="1">
    <citation type="submission" date="2022-11" db="EMBL/GenBank/DDBJ databases">
        <authorList>
            <person name="Petersen C."/>
        </authorList>
    </citation>
    <scope>NUCLEOTIDE SEQUENCE</scope>
    <source>
        <strain evidence="2">IBT 29864</strain>
    </source>
</reference>
<evidence type="ECO:0000313" key="3">
    <source>
        <dbReference type="Proteomes" id="UP001147782"/>
    </source>
</evidence>
<dbReference type="OrthoDB" id="61870at2759"/>
<dbReference type="PANTHER" id="PTHR20958">
    <property type="entry name" value="GLYCINE N-ACYLTRANSFERASE-LIKE PROTEIN"/>
    <property type="match status" value="1"/>
</dbReference>
<sequence>MAETTPPAACFYEHTAQSIIPHLAKQMPYSSSLLRRIQHTLAYPSPTAKILATFPPGSTPGSPGPDSDPSTPWLAAQVDLFRGRETQIILFSSLEAECTSLPLIVPVTGSATLSPTDLSRYSGPASAAGPAVANANTNANANSLPHASTSNNDNVPVSESEQGRSSPDYAVSTITASPADLETVRAQLLAFLAFVKAQLLPEYLSSLPDTKSGSGFGSSANSTSAPAATGVTLIPPPDPHAFLFGSLHTGLFALLLRSGKFPRVDAGVKAPVDPGPLPGLRVHRFDNPPYYKYFFTRAVFSPSVAGQTATEMENPLPAGYRYHDRRGRVGVLSSQLDLVQSRTHIPRPRRQLQSLPSVAVYCDSQSSGANSAGEETEQEDEMPIAWAFLGVDGAVATLHVEPEHRGRGLALSLSKEVMRRGMATEGVFGAKKVGLVDTEMRGFVEDWVHAEVAGYNNASRRVMEKIGGKVLTTVVWTVIELLD</sequence>
<comment type="caution">
    <text evidence="2">The sequence shown here is derived from an EMBL/GenBank/DDBJ whole genome shotgun (WGS) entry which is preliminary data.</text>
</comment>
<dbReference type="InterPro" id="IPR016181">
    <property type="entry name" value="Acyl_CoA_acyltransferase"/>
</dbReference>
<name>A0A9W9SJW6_9EURO</name>
<evidence type="ECO:0008006" key="4">
    <source>
        <dbReference type="Google" id="ProtNLM"/>
    </source>
</evidence>
<feature type="compositionally biased region" description="Polar residues" evidence="1">
    <location>
        <begin position="143"/>
        <end position="165"/>
    </location>
</feature>
<feature type="region of interest" description="Disordered" evidence="1">
    <location>
        <begin position="120"/>
        <end position="167"/>
    </location>
</feature>